<feature type="signal peptide" evidence="1">
    <location>
        <begin position="1"/>
        <end position="28"/>
    </location>
</feature>
<organism evidence="2 3">
    <name type="scientific">Heliobacterium mobile</name>
    <name type="common">Heliobacillus mobilis</name>
    <dbReference type="NCBI Taxonomy" id="28064"/>
    <lineage>
        <taxon>Bacteria</taxon>
        <taxon>Bacillati</taxon>
        <taxon>Bacillota</taxon>
        <taxon>Clostridia</taxon>
        <taxon>Eubacteriales</taxon>
        <taxon>Heliobacteriaceae</taxon>
        <taxon>Heliobacterium</taxon>
    </lineage>
</organism>
<evidence type="ECO:0000256" key="1">
    <source>
        <dbReference type="SAM" id="SignalP"/>
    </source>
</evidence>
<accession>A0A6I3SFM7</accession>
<gene>
    <name evidence="2" type="ORF">GJ688_01955</name>
</gene>
<reference evidence="2 3" key="1">
    <citation type="submission" date="2019-11" db="EMBL/GenBank/DDBJ databases">
        <title>Whole-genome sequence of a the green, strictly anaerobic photosynthetic bacterium Heliobacillus mobilis DSM 6151.</title>
        <authorList>
            <person name="Kyndt J.A."/>
            <person name="Meyer T.E."/>
        </authorList>
    </citation>
    <scope>NUCLEOTIDE SEQUENCE [LARGE SCALE GENOMIC DNA]</scope>
    <source>
        <strain evidence="2 3">DSM 6151</strain>
    </source>
</reference>
<dbReference type="RefSeq" id="WP_155474819.1">
    <property type="nucleotide sequence ID" value="NZ_WNKU01000001.1"/>
</dbReference>
<comment type="caution">
    <text evidence="2">The sequence shown here is derived from an EMBL/GenBank/DDBJ whole genome shotgun (WGS) entry which is preliminary data.</text>
</comment>
<name>A0A6I3SFM7_HELMO</name>
<keyword evidence="1" id="KW-0732">Signal</keyword>
<keyword evidence="3" id="KW-1185">Reference proteome</keyword>
<protein>
    <recommendedName>
        <fullName evidence="4">DUF5626 domain-containing protein</fullName>
    </recommendedName>
</protein>
<evidence type="ECO:0000313" key="3">
    <source>
        <dbReference type="Proteomes" id="UP000430670"/>
    </source>
</evidence>
<dbReference type="AlphaFoldDB" id="A0A6I3SFM7"/>
<sequence length="152" mass="17207">MRLKVKLISTMVLLAAFLSLSLIGTAYASDNLSVTGLYELDVKKGKMSIDLDSSWNQSVTLGKKEKPVFQWYIASTPLDQGPPTMYSTDWTYFKTTYASNSYGTWSSKLKTKINVKNILGQYDPNKAYWIGVQVQISPTRQIVDYQYPIPKN</sequence>
<dbReference type="Proteomes" id="UP000430670">
    <property type="component" value="Unassembled WGS sequence"/>
</dbReference>
<evidence type="ECO:0000313" key="2">
    <source>
        <dbReference type="EMBL" id="MTV47746.1"/>
    </source>
</evidence>
<evidence type="ECO:0008006" key="4">
    <source>
        <dbReference type="Google" id="ProtNLM"/>
    </source>
</evidence>
<dbReference type="EMBL" id="WNKU01000001">
    <property type="protein sequence ID" value="MTV47746.1"/>
    <property type="molecule type" value="Genomic_DNA"/>
</dbReference>
<feature type="chain" id="PRO_5026186648" description="DUF5626 domain-containing protein" evidence="1">
    <location>
        <begin position="29"/>
        <end position="152"/>
    </location>
</feature>
<proteinExistence type="predicted"/>